<proteinExistence type="predicted"/>
<reference evidence="3" key="1">
    <citation type="submission" date="2012-12" db="EMBL/GenBank/DDBJ databases">
        <authorList>
            <person name="Hellsten U."/>
            <person name="Grimwood J."/>
            <person name="Chapman J.A."/>
            <person name="Shapiro H."/>
            <person name="Aerts A."/>
            <person name="Otillar R.P."/>
            <person name="Terry A.Y."/>
            <person name="Boore J.L."/>
            <person name="Simakov O."/>
            <person name="Marletaz F."/>
            <person name="Cho S.-J."/>
            <person name="Edsinger-Gonzales E."/>
            <person name="Havlak P."/>
            <person name="Kuo D.-H."/>
            <person name="Larsson T."/>
            <person name="Lv J."/>
            <person name="Arendt D."/>
            <person name="Savage R."/>
            <person name="Osoegawa K."/>
            <person name="de Jong P."/>
            <person name="Lindberg D.R."/>
            <person name="Seaver E.C."/>
            <person name="Weisblat D.A."/>
            <person name="Putnam N.H."/>
            <person name="Grigoriev I.V."/>
            <person name="Rokhsar D.S."/>
        </authorList>
    </citation>
    <scope>NUCLEOTIDE SEQUENCE</scope>
</reference>
<dbReference type="CTD" id="20201313"/>
<evidence type="ECO:0000313" key="3">
    <source>
        <dbReference type="Proteomes" id="UP000015101"/>
    </source>
</evidence>
<organism evidence="2 3">
    <name type="scientific">Helobdella robusta</name>
    <name type="common">Californian leech</name>
    <dbReference type="NCBI Taxonomy" id="6412"/>
    <lineage>
        <taxon>Eukaryota</taxon>
        <taxon>Metazoa</taxon>
        <taxon>Spiralia</taxon>
        <taxon>Lophotrochozoa</taxon>
        <taxon>Annelida</taxon>
        <taxon>Clitellata</taxon>
        <taxon>Hirudinea</taxon>
        <taxon>Rhynchobdellida</taxon>
        <taxon>Glossiphoniidae</taxon>
        <taxon>Helobdella</taxon>
    </lineage>
</organism>
<sequence length="235" mass="26830">MIIAAQDFIIGKSEWNCTSQCVFVAEAEREIESRGESTLFGIWHQMLLVAACRSPVPQTNDSHSSAFTLLQNTFLNYILRGKVVTEYSSLFKLTGNRFNNHTIDQKHQKLTYPQTAFDTKLKRLRIECSDSLLPTHEPPPWYLDTVDSRCTLREMQNCTNPLEDIRFSTMRKPQISKISKPVRVQPLKTAPFSATLATTQLSNPDSHQCIATAQSRNPLRLHDFKSCFSEIYIIS</sequence>
<dbReference type="HOGENOM" id="CLU_1181348_0_0_1"/>
<dbReference type="AlphaFoldDB" id="T1EXL3"/>
<dbReference type="EMBL" id="AMQM01002243">
    <property type="status" value="NOT_ANNOTATED_CDS"/>
    <property type="molecule type" value="Genomic_DNA"/>
</dbReference>
<evidence type="ECO:0000313" key="2">
    <source>
        <dbReference type="EnsemblMetazoa" id="HelroP166014"/>
    </source>
</evidence>
<protein>
    <submittedName>
        <fullName evidence="1 2">Uncharacterized protein</fullName>
    </submittedName>
</protein>
<dbReference type="InParanoid" id="T1EXL3"/>
<gene>
    <name evidence="2" type="primary">20201313</name>
    <name evidence="1" type="ORF">HELRODRAFT_166014</name>
</gene>
<dbReference type="KEGG" id="hro:HELRODRAFT_166014"/>
<dbReference type="RefSeq" id="XP_009031305.1">
    <property type="nucleotide sequence ID" value="XM_009033057.1"/>
</dbReference>
<dbReference type="EnsemblMetazoa" id="HelroT166014">
    <property type="protein sequence ID" value="HelroP166014"/>
    <property type="gene ID" value="HelroG166014"/>
</dbReference>
<evidence type="ECO:0000313" key="1">
    <source>
        <dbReference type="EMBL" id="ESN90356.1"/>
    </source>
</evidence>
<dbReference type="EMBL" id="KB097753">
    <property type="protein sequence ID" value="ESN90356.1"/>
    <property type="molecule type" value="Genomic_DNA"/>
</dbReference>
<keyword evidence="3" id="KW-1185">Reference proteome</keyword>
<name>T1EXL3_HELRO</name>
<dbReference type="GeneID" id="20201313"/>
<accession>T1EXL3</accession>
<reference evidence="1 3" key="2">
    <citation type="journal article" date="2013" name="Nature">
        <title>Insights into bilaterian evolution from three spiralian genomes.</title>
        <authorList>
            <person name="Simakov O."/>
            <person name="Marletaz F."/>
            <person name="Cho S.J."/>
            <person name="Edsinger-Gonzales E."/>
            <person name="Havlak P."/>
            <person name="Hellsten U."/>
            <person name="Kuo D.H."/>
            <person name="Larsson T."/>
            <person name="Lv J."/>
            <person name="Arendt D."/>
            <person name="Savage R."/>
            <person name="Osoegawa K."/>
            <person name="de Jong P."/>
            <person name="Grimwood J."/>
            <person name="Chapman J.A."/>
            <person name="Shapiro H."/>
            <person name="Aerts A."/>
            <person name="Otillar R.P."/>
            <person name="Terry A.Y."/>
            <person name="Boore J.L."/>
            <person name="Grigoriev I.V."/>
            <person name="Lindberg D.R."/>
            <person name="Seaver E.C."/>
            <person name="Weisblat D.A."/>
            <person name="Putnam N.H."/>
            <person name="Rokhsar D.S."/>
        </authorList>
    </citation>
    <scope>NUCLEOTIDE SEQUENCE</scope>
</reference>
<dbReference type="Proteomes" id="UP000015101">
    <property type="component" value="Unassembled WGS sequence"/>
</dbReference>
<reference evidence="2" key="3">
    <citation type="submission" date="2015-06" db="UniProtKB">
        <authorList>
            <consortium name="EnsemblMetazoa"/>
        </authorList>
    </citation>
    <scope>IDENTIFICATION</scope>
</reference>